<dbReference type="InterPro" id="IPR002293">
    <property type="entry name" value="AA/rel_permease1"/>
</dbReference>
<feature type="domain" description="PTS EIIA type-2" evidence="7">
    <location>
        <begin position="462"/>
        <end position="605"/>
    </location>
</feature>
<keyword evidence="9" id="KW-1185">Reference proteome</keyword>
<feature type="transmembrane region" description="Helical" evidence="6">
    <location>
        <begin position="396"/>
        <end position="414"/>
    </location>
</feature>
<dbReference type="RefSeq" id="WP_013256329.1">
    <property type="nucleotide sequence ID" value="NC_014364.1"/>
</dbReference>
<dbReference type="AlphaFoldDB" id="E1R815"/>
<evidence type="ECO:0000256" key="5">
    <source>
        <dbReference type="ARBA" id="ARBA00023136"/>
    </source>
</evidence>
<feature type="transmembrane region" description="Helical" evidence="6">
    <location>
        <begin position="215"/>
        <end position="238"/>
    </location>
</feature>
<feature type="transmembrane region" description="Helical" evidence="6">
    <location>
        <begin position="181"/>
        <end position="203"/>
    </location>
</feature>
<dbReference type="OrthoDB" id="9762947at2"/>
<keyword evidence="5 6" id="KW-0472">Membrane</keyword>
<feature type="transmembrane region" description="Helical" evidence="6">
    <location>
        <begin position="143"/>
        <end position="161"/>
    </location>
</feature>
<feature type="transmembrane region" description="Helical" evidence="6">
    <location>
        <begin position="74"/>
        <end position="95"/>
    </location>
</feature>
<evidence type="ECO:0000259" key="7">
    <source>
        <dbReference type="PROSITE" id="PS51094"/>
    </source>
</evidence>
<dbReference type="KEGG" id="ssm:Spirs_3784"/>
<comment type="subcellular location">
    <subcellularLocation>
        <location evidence="1">Cell membrane</location>
        <topology evidence="1">Multi-pass membrane protein</topology>
    </subcellularLocation>
</comment>
<accession>E1R815</accession>
<evidence type="ECO:0000256" key="3">
    <source>
        <dbReference type="ARBA" id="ARBA00022692"/>
    </source>
</evidence>
<dbReference type="InterPro" id="IPR050367">
    <property type="entry name" value="APC_superfamily"/>
</dbReference>
<organism evidence="8 9">
    <name type="scientific">Sediminispirochaeta smaragdinae (strain DSM 11293 / JCM 15392 / SEBR 4228)</name>
    <name type="common">Spirochaeta smaragdinae</name>
    <dbReference type="NCBI Taxonomy" id="573413"/>
    <lineage>
        <taxon>Bacteria</taxon>
        <taxon>Pseudomonadati</taxon>
        <taxon>Spirochaetota</taxon>
        <taxon>Spirochaetia</taxon>
        <taxon>Spirochaetales</taxon>
        <taxon>Spirochaetaceae</taxon>
        <taxon>Sediminispirochaeta</taxon>
    </lineage>
</organism>
<feature type="transmembrane region" description="Helical" evidence="6">
    <location>
        <begin position="41"/>
        <end position="62"/>
    </location>
</feature>
<keyword evidence="2" id="KW-1003">Cell membrane</keyword>
<feature type="transmembrane region" description="Helical" evidence="6">
    <location>
        <begin position="314"/>
        <end position="332"/>
    </location>
</feature>
<dbReference type="Gene3D" id="1.20.1740.10">
    <property type="entry name" value="Amino acid/polyamine transporter I"/>
    <property type="match status" value="1"/>
</dbReference>
<evidence type="ECO:0000256" key="4">
    <source>
        <dbReference type="ARBA" id="ARBA00022989"/>
    </source>
</evidence>
<dbReference type="InterPro" id="IPR016152">
    <property type="entry name" value="PTrfase/Anion_transptr"/>
</dbReference>
<gene>
    <name evidence="8" type="ordered locus">Spirs_3784</name>
</gene>
<dbReference type="Pfam" id="PF00359">
    <property type="entry name" value="PTS_EIIA_2"/>
    <property type="match status" value="1"/>
</dbReference>
<dbReference type="GO" id="GO:0022857">
    <property type="term" value="F:transmembrane transporter activity"/>
    <property type="evidence" value="ECO:0007669"/>
    <property type="project" value="InterPro"/>
</dbReference>
<reference evidence="8 9" key="1">
    <citation type="journal article" date="2010" name="Stand. Genomic Sci.">
        <title>Complete genome sequence of Spirochaeta smaragdinae type strain (SEBR 4228).</title>
        <authorList>
            <person name="Mavromatis K."/>
            <person name="Yasawong M."/>
            <person name="Chertkov O."/>
            <person name="Lapidus A."/>
            <person name="Lucas S."/>
            <person name="Nolan M."/>
            <person name="Del Rio T.G."/>
            <person name="Tice H."/>
            <person name="Cheng J.F."/>
            <person name="Pitluck S."/>
            <person name="Liolios K."/>
            <person name="Ivanova N."/>
            <person name="Tapia R."/>
            <person name="Han C."/>
            <person name="Bruce D."/>
            <person name="Goodwin L."/>
            <person name="Pati A."/>
            <person name="Chen A."/>
            <person name="Palaniappan K."/>
            <person name="Land M."/>
            <person name="Hauser L."/>
            <person name="Chang Y.J."/>
            <person name="Jeffries C.D."/>
            <person name="Detter J.C."/>
            <person name="Rohde M."/>
            <person name="Brambilla E."/>
            <person name="Spring S."/>
            <person name="Goker M."/>
            <person name="Sikorski J."/>
            <person name="Woyke T."/>
            <person name="Bristow J."/>
            <person name="Eisen J.A."/>
            <person name="Markowitz V."/>
            <person name="Hugenholtz P."/>
            <person name="Klenk H.P."/>
            <person name="Kyrpides N.C."/>
        </authorList>
    </citation>
    <scope>NUCLEOTIDE SEQUENCE [LARGE SCALE GENOMIC DNA]</scope>
    <source>
        <strain evidence="9">DSM 11293 / JCM 15392 / SEBR 4228</strain>
    </source>
</reference>
<feature type="transmembrane region" description="Helical" evidence="6">
    <location>
        <begin position="338"/>
        <end position="357"/>
    </location>
</feature>
<dbReference type="PANTHER" id="PTHR42770">
    <property type="entry name" value="AMINO ACID TRANSPORTER-RELATED"/>
    <property type="match status" value="1"/>
</dbReference>
<dbReference type="SUPFAM" id="SSF55804">
    <property type="entry name" value="Phoshotransferase/anion transport protein"/>
    <property type="match status" value="1"/>
</dbReference>
<sequence>MELKKKLRFLDLYAISSGAMISSGIFILPGIAFSITGPGVFLAYMLAGLIAAIGILSVVELSTAMPKAGGNYFFIARSMGPLAGTVTGVLSWFALSLKSAFAIFGLAELCTLAFGVNVHLAGYILLTLFFLLNAFGVDLASRFEVLLVILLLAILAAYVGVGYGAVEPLRFQPLLPHGRSALLAGAAFVFVSYGGLINVSSISEEVASPKRNIPAGMISSVITITILYGAVLYVTVGASDPSTLLASVAPLADSARGFGGAVGYAAITAAAVLAFITTANAGVMSASRYPVALSRDKLIPGFFGRVSKRSGTPFPALIATTLLIGGSLTLELEVLVKAASSVILLNYVLASLSVMILRASRIQSYRPSFRTPFFPLPQLLTLISVAFLIVHLGFEAVEVTLSFIVLSLLLYFLYGKRQMKREFALLHIVERMTDKRLTDSVLESELVEIVFTRDELVKDRVDAVFRGASCLDLSSCADRKTLFSLAAEHFAKEGFGSQAELEALLEDREAASSTVLSPFVAIPHLVCGEKGRFGLLAVRCTEGIAFDKVHPAIKAVFFLAGSMDRRDLHLQTLAAIAQISGSEGFEKKWLAVRGGEGIRNLLLLGGRRRGQSELL</sequence>
<evidence type="ECO:0000256" key="1">
    <source>
        <dbReference type="ARBA" id="ARBA00004651"/>
    </source>
</evidence>
<dbReference type="PANTHER" id="PTHR42770:SF11">
    <property type="entry name" value="INNER MEMBRANE TRANSPORT PROTEIN YBAT"/>
    <property type="match status" value="1"/>
</dbReference>
<evidence type="ECO:0000256" key="2">
    <source>
        <dbReference type="ARBA" id="ARBA00022475"/>
    </source>
</evidence>
<proteinExistence type="predicted"/>
<keyword evidence="3 6" id="KW-0812">Transmembrane</keyword>
<feature type="transmembrane region" description="Helical" evidence="6">
    <location>
        <begin position="101"/>
        <end position="131"/>
    </location>
</feature>
<feature type="transmembrane region" description="Helical" evidence="6">
    <location>
        <begin position="369"/>
        <end position="390"/>
    </location>
</feature>
<dbReference type="eggNOG" id="COG1762">
    <property type="taxonomic scope" value="Bacteria"/>
</dbReference>
<dbReference type="Pfam" id="PF13520">
    <property type="entry name" value="AA_permease_2"/>
    <property type="match status" value="1"/>
</dbReference>
<dbReference type="InterPro" id="IPR002178">
    <property type="entry name" value="PTS_EIIA_type-2_dom"/>
</dbReference>
<dbReference type="HOGENOM" id="CLU_007946_15_12_12"/>
<dbReference type="Gene3D" id="3.40.930.10">
    <property type="entry name" value="Mannitol-specific EII, Chain A"/>
    <property type="match status" value="1"/>
</dbReference>
<dbReference type="PROSITE" id="PS51094">
    <property type="entry name" value="PTS_EIIA_TYPE_2"/>
    <property type="match status" value="1"/>
</dbReference>
<dbReference type="Proteomes" id="UP000002318">
    <property type="component" value="Chromosome"/>
</dbReference>
<evidence type="ECO:0000313" key="9">
    <source>
        <dbReference type="Proteomes" id="UP000002318"/>
    </source>
</evidence>
<protein>
    <submittedName>
        <fullName evidence="8">Amino acid permease-associated region</fullName>
    </submittedName>
</protein>
<dbReference type="STRING" id="573413.Spirs_3784"/>
<evidence type="ECO:0000256" key="6">
    <source>
        <dbReference type="SAM" id="Phobius"/>
    </source>
</evidence>
<evidence type="ECO:0000313" key="8">
    <source>
        <dbReference type="EMBL" id="ADK82870.1"/>
    </source>
</evidence>
<feature type="transmembrane region" description="Helical" evidence="6">
    <location>
        <begin position="12"/>
        <end position="35"/>
    </location>
</feature>
<name>E1R815_SEDSS</name>
<feature type="transmembrane region" description="Helical" evidence="6">
    <location>
        <begin position="258"/>
        <end position="279"/>
    </location>
</feature>
<dbReference type="GO" id="GO:0005886">
    <property type="term" value="C:plasma membrane"/>
    <property type="evidence" value="ECO:0007669"/>
    <property type="project" value="UniProtKB-SubCell"/>
</dbReference>
<dbReference type="EMBL" id="CP002116">
    <property type="protein sequence ID" value="ADK82870.1"/>
    <property type="molecule type" value="Genomic_DNA"/>
</dbReference>
<dbReference type="eggNOG" id="COG0531">
    <property type="taxonomic scope" value="Bacteria"/>
</dbReference>
<keyword evidence="4 6" id="KW-1133">Transmembrane helix</keyword>